<protein>
    <submittedName>
        <fullName evidence="5">ArsR family transcriptional regulator</fullName>
    </submittedName>
</protein>
<gene>
    <name evidence="5" type="ORF">ETSY2_41545</name>
</gene>
<dbReference type="PANTHER" id="PTHR33154:SF28">
    <property type="entry name" value="HTH-TYPE TRANSCRIPTIONAL REGULATOR YGAV-RELATED"/>
    <property type="match status" value="1"/>
</dbReference>
<evidence type="ECO:0000256" key="2">
    <source>
        <dbReference type="ARBA" id="ARBA00023125"/>
    </source>
</evidence>
<reference evidence="5 6" key="1">
    <citation type="journal article" date="2014" name="Nature">
        <title>An environmental bacterial taxon with a large and distinct metabolic repertoire.</title>
        <authorList>
            <person name="Wilson M.C."/>
            <person name="Mori T."/>
            <person name="Ruckert C."/>
            <person name="Uria A.R."/>
            <person name="Helf M.J."/>
            <person name="Takada K."/>
            <person name="Gernert C."/>
            <person name="Steffens U.A."/>
            <person name="Heycke N."/>
            <person name="Schmitt S."/>
            <person name="Rinke C."/>
            <person name="Helfrich E.J."/>
            <person name="Brachmann A.O."/>
            <person name="Gurgui C."/>
            <person name="Wakimoto T."/>
            <person name="Kracht M."/>
            <person name="Crusemann M."/>
            <person name="Hentschel U."/>
            <person name="Abe I."/>
            <person name="Matsunaga S."/>
            <person name="Kalinowski J."/>
            <person name="Takeyama H."/>
            <person name="Piel J."/>
        </authorList>
    </citation>
    <scope>NUCLEOTIDE SEQUENCE [LARGE SCALE GENOMIC DNA]</scope>
    <source>
        <strain evidence="6">TSY2</strain>
    </source>
</reference>
<dbReference type="Pfam" id="PF01022">
    <property type="entry name" value="HTH_5"/>
    <property type="match status" value="1"/>
</dbReference>
<keyword evidence="1" id="KW-0805">Transcription regulation</keyword>
<evidence type="ECO:0000259" key="4">
    <source>
        <dbReference type="PROSITE" id="PS50987"/>
    </source>
</evidence>
<evidence type="ECO:0000313" key="5">
    <source>
        <dbReference type="EMBL" id="ETW99124.1"/>
    </source>
</evidence>
<sequence length="114" mass="12899">MDDLIGMKEGVEAASRLLKALANQDRLLLLCHLAEGEHNVSDLETLLQIRQPTLSQQLARLRSDNLVETRRQGKEIYYRLASTEASAVIQLLHELFCEPRTQVAAEKRETATSR</sequence>
<dbReference type="EMBL" id="AZHX01001873">
    <property type="protein sequence ID" value="ETW99124.1"/>
    <property type="molecule type" value="Genomic_DNA"/>
</dbReference>
<evidence type="ECO:0000256" key="3">
    <source>
        <dbReference type="ARBA" id="ARBA00023163"/>
    </source>
</evidence>
<dbReference type="NCBIfam" id="NF033788">
    <property type="entry name" value="HTH_metalloreg"/>
    <property type="match status" value="1"/>
</dbReference>
<dbReference type="InterPro" id="IPR036388">
    <property type="entry name" value="WH-like_DNA-bd_sf"/>
</dbReference>
<dbReference type="PRINTS" id="PR00778">
    <property type="entry name" value="HTHARSR"/>
</dbReference>
<accession>W4LMI2</accession>
<dbReference type="GO" id="GO:0003700">
    <property type="term" value="F:DNA-binding transcription factor activity"/>
    <property type="evidence" value="ECO:0007669"/>
    <property type="project" value="InterPro"/>
</dbReference>
<keyword evidence="6" id="KW-1185">Reference proteome</keyword>
<dbReference type="Proteomes" id="UP000019140">
    <property type="component" value="Unassembled WGS sequence"/>
</dbReference>
<dbReference type="InterPro" id="IPR036390">
    <property type="entry name" value="WH_DNA-bd_sf"/>
</dbReference>
<organism evidence="5 6">
    <name type="scientific">Candidatus Entotheonella gemina</name>
    <dbReference type="NCBI Taxonomy" id="1429439"/>
    <lineage>
        <taxon>Bacteria</taxon>
        <taxon>Pseudomonadati</taxon>
        <taxon>Nitrospinota/Tectimicrobiota group</taxon>
        <taxon>Candidatus Tectimicrobiota</taxon>
        <taxon>Candidatus Entotheonellia</taxon>
        <taxon>Candidatus Entotheonellales</taxon>
        <taxon>Candidatus Entotheonellaceae</taxon>
        <taxon>Candidatus Entotheonella</taxon>
    </lineage>
</organism>
<dbReference type="AlphaFoldDB" id="W4LMI2"/>
<dbReference type="PROSITE" id="PS50987">
    <property type="entry name" value="HTH_ARSR_2"/>
    <property type="match status" value="1"/>
</dbReference>
<dbReference type="GO" id="GO:0003677">
    <property type="term" value="F:DNA binding"/>
    <property type="evidence" value="ECO:0007669"/>
    <property type="project" value="UniProtKB-KW"/>
</dbReference>
<proteinExistence type="predicted"/>
<evidence type="ECO:0000313" key="6">
    <source>
        <dbReference type="Proteomes" id="UP000019140"/>
    </source>
</evidence>
<dbReference type="Gene3D" id="1.10.10.10">
    <property type="entry name" value="Winged helix-like DNA-binding domain superfamily/Winged helix DNA-binding domain"/>
    <property type="match status" value="1"/>
</dbReference>
<dbReference type="HOGENOM" id="CLU_097806_6_4_7"/>
<dbReference type="CDD" id="cd00090">
    <property type="entry name" value="HTH_ARSR"/>
    <property type="match status" value="1"/>
</dbReference>
<keyword evidence="2" id="KW-0238">DNA-binding</keyword>
<comment type="caution">
    <text evidence="5">The sequence shown here is derived from an EMBL/GenBank/DDBJ whole genome shotgun (WGS) entry which is preliminary data.</text>
</comment>
<keyword evidence="3" id="KW-0804">Transcription</keyword>
<name>W4LMI2_9BACT</name>
<dbReference type="InterPro" id="IPR011991">
    <property type="entry name" value="ArsR-like_HTH"/>
</dbReference>
<dbReference type="SMART" id="SM00418">
    <property type="entry name" value="HTH_ARSR"/>
    <property type="match status" value="1"/>
</dbReference>
<feature type="domain" description="HTH arsR-type" evidence="4">
    <location>
        <begin position="6"/>
        <end position="100"/>
    </location>
</feature>
<dbReference type="InterPro" id="IPR051081">
    <property type="entry name" value="HTH_MetalResp_TranReg"/>
</dbReference>
<evidence type="ECO:0000256" key="1">
    <source>
        <dbReference type="ARBA" id="ARBA00023015"/>
    </source>
</evidence>
<dbReference type="PANTHER" id="PTHR33154">
    <property type="entry name" value="TRANSCRIPTIONAL REGULATOR, ARSR FAMILY"/>
    <property type="match status" value="1"/>
</dbReference>
<dbReference type="SUPFAM" id="SSF46785">
    <property type="entry name" value="Winged helix' DNA-binding domain"/>
    <property type="match status" value="1"/>
</dbReference>
<dbReference type="PATRIC" id="fig|1429439.4.peg.6984"/>
<dbReference type="InterPro" id="IPR001845">
    <property type="entry name" value="HTH_ArsR_DNA-bd_dom"/>
</dbReference>